<feature type="transmembrane region" description="Helical" evidence="7">
    <location>
        <begin position="503"/>
        <end position="520"/>
    </location>
</feature>
<dbReference type="InterPro" id="IPR020846">
    <property type="entry name" value="MFS_dom"/>
</dbReference>
<feature type="transmembrane region" description="Helical" evidence="7">
    <location>
        <begin position="384"/>
        <end position="404"/>
    </location>
</feature>
<comment type="similarity">
    <text evidence="2">Belongs to the major facilitator superfamily. Sugar transporter (TC 2.A.1.1) family.</text>
</comment>
<dbReference type="SUPFAM" id="SSF103473">
    <property type="entry name" value="MFS general substrate transporter"/>
    <property type="match status" value="1"/>
</dbReference>
<dbReference type="PANTHER" id="PTHR23511">
    <property type="entry name" value="SYNAPTIC VESICLE GLYCOPROTEIN 2"/>
    <property type="match status" value="1"/>
</dbReference>
<dbReference type="InterPro" id="IPR005829">
    <property type="entry name" value="Sugar_transporter_CS"/>
</dbReference>
<evidence type="ECO:0000256" key="7">
    <source>
        <dbReference type="SAM" id="Phobius"/>
    </source>
</evidence>
<feature type="transmembrane region" description="Helical" evidence="7">
    <location>
        <begin position="411"/>
        <end position="432"/>
    </location>
</feature>
<dbReference type="PROSITE" id="PS50850">
    <property type="entry name" value="MFS"/>
    <property type="match status" value="1"/>
</dbReference>
<feature type="transmembrane region" description="Helical" evidence="7">
    <location>
        <begin position="231"/>
        <end position="253"/>
    </location>
</feature>
<accession>A0ABV7XFT8</accession>
<feature type="transmembrane region" description="Helical" evidence="7">
    <location>
        <begin position="55"/>
        <end position="76"/>
    </location>
</feature>
<evidence type="ECO:0000259" key="8">
    <source>
        <dbReference type="PROSITE" id="PS50850"/>
    </source>
</evidence>
<comment type="caution">
    <text evidence="9">The sequence shown here is derived from an EMBL/GenBank/DDBJ whole genome shotgun (WGS) entry which is preliminary data.</text>
</comment>
<dbReference type="PROSITE" id="PS00217">
    <property type="entry name" value="SUGAR_TRANSPORT_2"/>
    <property type="match status" value="1"/>
</dbReference>
<evidence type="ECO:0000313" key="10">
    <source>
        <dbReference type="Proteomes" id="UP001595705"/>
    </source>
</evidence>
<dbReference type="PROSITE" id="PS51257">
    <property type="entry name" value="PROKAR_LIPOPROTEIN"/>
    <property type="match status" value="1"/>
</dbReference>
<dbReference type="Gene3D" id="1.20.1250.20">
    <property type="entry name" value="MFS general substrate transporter like domains"/>
    <property type="match status" value="1"/>
</dbReference>
<feature type="transmembrane region" description="Helical" evidence="7">
    <location>
        <begin position="344"/>
        <end position="364"/>
    </location>
</feature>
<evidence type="ECO:0000256" key="3">
    <source>
        <dbReference type="ARBA" id="ARBA00022448"/>
    </source>
</evidence>
<dbReference type="PANTHER" id="PTHR23511:SF34">
    <property type="entry name" value="SYNAPTIC VESICLE GLYCOPROTEIN 2"/>
    <property type="match status" value="1"/>
</dbReference>
<evidence type="ECO:0000256" key="2">
    <source>
        <dbReference type="ARBA" id="ARBA00010992"/>
    </source>
</evidence>
<feature type="transmembrane region" description="Helical" evidence="7">
    <location>
        <begin position="175"/>
        <end position="193"/>
    </location>
</feature>
<keyword evidence="4 7" id="KW-0812">Transmembrane</keyword>
<evidence type="ECO:0000313" key="9">
    <source>
        <dbReference type="EMBL" id="MFC3714603.1"/>
    </source>
</evidence>
<keyword evidence="3" id="KW-0813">Transport</keyword>
<evidence type="ECO:0000256" key="1">
    <source>
        <dbReference type="ARBA" id="ARBA00004141"/>
    </source>
</evidence>
<feature type="domain" description="Major facilitator superfamily (MFS) profile" evidence="8">
    <location>
        <begin position="109"/>
        <end position="527"/>
    </location>
</feature>
<proteinExistence type="inferred from homology"/>
<dbReference type="EMBL" id="JBHRYA010000001">
    <property type="protein sequence ID" value="MFC3714603.1"/>
    <property type="molecule type" value="Genomic_DNA"/>
</dbReference>
<evidence type="ECO:0000256" key="5">
    <source>
        <dbReference type="ARBA" id="ARBA00022989"/>
    </source>
</evidence>
<name>A0ABV7XFT8_9GAMM</name>
<comment type="subcellular location">
    <subcellularLocation>
        <location evidence="1">Membrane</location>
        <topology evidence="1">Multi-pass membrane protein</topology>
    </subcellularLocation>
</comment>
<dbReference type="Proteomes" id="UP001595705">
    <property type="component" value="Unassembled WGS sequence"/>
</dbReference>
<gene>
    <name evidence="9" type="ORF">ACFONC_00325</name>
</gene>
<evidence type="ECO:0000256" key="6">
    <source>
        <dbReference type="ARBA" id="ARBA00023136"/>
    </source>
</evidence>
<feature type="transmembrane region" description="Helical" evidence="7">
    <location>
        <begin position="438"/>
        <end position="463"/>
    </location>
</feature>
<reference evidence="10" key="1">
    <citation type="journal article" date="2019" name="Int. J. Syst. Evol. Microbiol.">
        <title>The Global Catalogue of Microorganisms (GCM) 10K type strain sequencing project: providing services to taxonomists for standard genome sequencing and annotation.</title>
        <authorList>
            <consortium name="The Broad Institute Genomics Platform"/>
            <consortium name="The Broad Institute Genome Sequencing Center for Infectious Disease"/>
            <person name="Wu L."/>
            <person name="Ma J."/>
        </authorList>
    </citation>
    <scope>NUCLEOTIDE SEQUENCE [LARGE SCALE GENOMIC DNA]</scope>
    <source>
        <strain evidence="10">KCTC 42441</strain>
    </source>
</reference>
<dbReference type="Pfam" id="PF07690">
    <property type="entry name" value="MFS_1"/>
    <property type="match status" value="1"/>
</dbReference>
<dbReference type="InterPro" id="IPR011701">
    <property type="entry name" value="MFS"/>
</dbReference>
<protein>
    <submittedName>
        <fullName evidence="9">MFS transporter</fullName>
    </submittedName>
</protein>
<feature type="transmembrane region" description="Helical" evidence="7">
    <location>
        <begin position="109"/>
        <end position="131"/>
    </location>
</feature>
<feature type="transmembrane region" description="Helical" evidence="7">
    <location>
        <begin position="259"/>
        <end position="278"/>
    </location>
</feature>
<dbReference type="InterPro" id="IPR036259">
    <property type="entry name" value="MFS_trans_sf"/>
</dbReference>
<feature type="transmembrane region" description="Helical" evidence="7">
    <location>
        <begin position="199"/>
        <end position="219"/>
    </location>
</feature>
<keyword evidence="6 7" id="KW-0472">Membrane</keyword>
<dbReference type="RefSeq" id="WP_386741530.1">
    <property type="nucleotide sequence ID" value="NZ_JBHRYA010000001.1"/>
</dbReference>
<keyword evidence="10" id="KW-1185">Reference proteome</keyword>
<sequence length="544" mass="57728">MTPDNPRATPGIAFHHPLAFWAGCALILAGVASHMPMFMMGRHTHWQMVGMPMDAWMLWGMAMIPAGVVLAGFGLMPRLAMMRESLHGGSHLHFHVADGVPLNREHWKLVVVLVVALAVDVMKPATLGFVMPGMSAEYSISKPTASVLALVALIGTTVGSIVWGRLADVFGRRAGILLSALMFIGTSICGAMPTFEWNLVMCFLMGASAGGMLPIAFTLMAETVPAAHRGWLLVALGGVGTSAGYLLAAGAAATLEPLFSWRVLWLLNMPTGLVILILNRYIPESPRFLSNAGLESQARAVLRKFSGRAADVEHDDSRHPGAPVLDDPHVVKGMRALLRGRHASITWGLVVCGVAWGLVNFGFVLWLPVNLVQFGVDDAGVNRVLAQSALLALPGIAVVVWMYYRWSSVRTLVAFIALTTTSLLAFFAIGVAGLRSEAATIAATVALLVSVSGVIATMIPYAAEIYPVQLRGTGSGVIAASSKFGGILGAAFGVAGLFEHFELSALLIALPMAASAVMLLRSGIETRGQGLEDIQDALARRERL</sequence>
<feature type="transmembrane region" description="Helical" evidence="7">
    <location>
        <begin position="143"/>
        <end position="163"/>
    </location>
</feature>
<organism evidence="9 10">
    <name type="scientific">Luteimonas soli</name>
    <dbReference type="NCBI Taxonomy" id="1648966"/>
    <lineage>
        <taxon>Bacteria</taxon>
        <taxon>Pseudomonadati</taxon>
        <taxon>Pseudomonadota</taxon>
        <taxon>Gammaproteobacteria</taxon>
        <taxon>Lysobacterales</taxon>
        <taxon>Lysobacteraceae</taxon>
        <taxon>Luteimonas</taxon>
    </lineage>
</organism>
<feature type="transmembrane region" description="Helical" evidence="7">
    <location>
        <begin position="475"/>
        <end position="497"/>
    </location>
</feature>
<evidence type="ECO:0000256" key="4">
    <source>
        <dbReference type="ARBA" id="ARBA00022692"/>
    </source>
</evidence>
<feature type="transmembrane region" description="Helical" evidence="7">
    <location>
        <begin position="12"/>
        <end position="35"/>
    </location>
</feature>
<keyword evidence="5 7" id="KW-1133">Transmembrane helix</keyword>